<protein>
    <recommendedName>
        <fullName evidence="1">HTH araC/xylS-type domain-containing protein</fullName>
    </recommendedName>
</protein>
<gene>
    <name evidence="2" type="ORF">L1F33_07670</name>
</gene>
<dbReference type="Gene3D" id="1.10.10.60">
    <property type="entry name" value="Homeodomain-like"/>
    <property type="match status" value="1"/>
</dbReference>
<reference evidence="2" key="1">
    <citation type="submission" date="2022-02" db="EMBL/GenBank/DDBJ databases">
        <title>Qipengyuania spongiae sp. nov., isolated from marine sponge.</title>
        <authorList>
            <person name="Li Z."/>
            <person name="Zhang M."/>
        </authorList>
    </citation>
    <scope>NUCLEOTIDE SEQUENCE</scope>
    <source>
        <strain evidence="2">PHS-Z21</strain>
    </source>
</reference>
<dbReference type="InterPro" id="IPR018060">
    <property type="entry name" value="HTH_AraC"/>
</dbReference>
<evidence type="ECO:0000313" key="3">
    <source>
        <dbReference type="Proteomes" id="UP001065265"/>
    </source>
</evidence>
<dbReference type="EMBL" id="CP092471">
    <property type="protein sequence ID" value="UVI38155.1"/>
    <property type="molecule type" value="Genomic_DNA"/>
</dbReference>
<accession>A0ABY5SV01</accession>
<dbReference type="PROSITE" id="PS01124">
    <property type="entry name" value="HTH_ARAC_FAMILY_2"/>
    <property type="match status" value="1"/>
</dbReference>
<dbReference type="SMART" id="SM00342">
    <property type="entry name" value="HTH_ARAC"/>
    <property type="match status" value="1"/>
</dbReference>
<feature type="domain" description="HTH araC/xylS-type" evidence="1">
    <location>
        <begin position="179"/>
        <end position="279"/>
    </location>
</feature>
<evidence type="ECO:0000259" key="1">
    <source>
        <dbReference type="PROSITE" id="PS01124"/>
    </source>
</evidence>
<name>A0ABY5SV01_9SPHN</name>
<organism evidence="2 3">
    <name type="scientific">Qipengyuania spongiae</name>
    <dbReference type="NCBI Taxonomy" id="2909673"/>
    <lineage>
        <taxon>Bacteria</taxon>
        <taxon>Pseudomonadati</taxon>
        <taxon>Pseudomonadota</taxon>
        <taxon>Alphaproteobacteria</taxon>
        <taxon>Sphingomonadales</taxon>
        <taxon>Erythrobacteraceae</taxon>
        <taxon>Qipengyuania</taxon>
    </lineage>
</organism>
<dbReference type="Proteomes" id="UP001065265">
    <property type="component" value="Chromosome"/>
</dbReference>
<proteinExistence type="predicted"/>
<evidence type="ECO:0000313" key="2">
    <source>
        <dbReference type="EMBL" id="UVI38155.1"/>
    </source>
</evidence>
<sequence>MIASGSHTPGVDLSRIGMPDFVAIRFEEPAAELKALISDYFVMDSEGPLSLNVTNWMLPTGPTIRLTLTDGPIHYEAEPDVWLRRPTAGFYGPGTKACRVVTNGGVTIGITLTAAGAARLEAPDLSTLGDGFIELSALTGDAACDDLVATLRASDMGADAKPILDRFFAKVLARPHRREAAILRLQRALQDDDTTSVEQLGDKVGLPGHTLRRLALRHFGFTPRTLLARTRFMRSLMGLKQEGAMKGYGAIDVAYFDTSHFLRDCKRFLGMTAKRFLALDTTYLDIVIRARTAVLGTGNPILD</sequence>
<dbReference type="RefSeq" id="WP_265557357.1">
    <property type="nucleotide sequence ID" value="NZ_CP092471.1"/>
</dbReference>
<keyword evidence="3" id="KW-1185">Reference proteome</keyword>